<evidence type="ECO:0000256" key="1">
    <source>
        <dbReference type="ARBA" id="ARBA00004123"/>
    </source>
</evidence>
<keyword evidence="7" id="KW-1185">Reference proteome</keyword>
<evidence type="ECO:0000259" key="2">
    <source>
        <dbReference type="Pfam" id="PF01498"/>
    </source>
</evidence>
<gene>
    <name evidence="6" type="ORF">HPB51_010494</name>
    <name evidence="4" type="ORF">HPB51_019330</name>
    <name evidence="5" type="ORF">HPB51_022559</name>
</gene>
<sequence>MSRLPESERRDIVDLSLQGHTQRQISAMKNRPLSTINRIIQAYRNERKITDAPRKPRPQVTTENEDMAIVAAAVDNPSATVDEIKQSTGLTRVSNTTVKRRLYAAGLKSRTAVQKPIVSGVNKQKRLDFATEHLQWTEEHWAKVVFTDESSFTTRWDQRQRVWRPQNCRYMPEYMQRVAASGRSAVSVWGAVTAQGLGPLVRIEGRFTADAYCGLLDDVLLPYLVGGPFPENDFILQHDNSPIHKSKKVAAYLERRDVAVLEWPPQSPDLNIIENVWGNMKLALAHRQLRAVSADVLWAIVQEEWERIRADTNICRSLYSSLPNRINAVIGAGGEPTRY</sequence>
<proteinExistence type="predicted"/>
<dbReference type="PANTHER" id="PTHR23022:SF134">
    <property type="entry name" value="TRANSPOSABLE ELEMENT TC1 TRANSPOSASE"/>
    <property type="match status" value="1"/>
</dbReference>
<dbReference type="InterPro" id="IPR036388">
    <property type="entry name" value="WH-like_DNA-bd_sf"/>
</dbReference>
<dbReference type="EMBL" id="JABSTU010000010">
    <property type="protein sequence ID" value="KAH8019373.1"/>
    <property type="molecule type" value="Genomic_DNA"/>
</dbReference>
<dbReference type="PANTHER" id="PTHR23022">
    <property type="entry name" value="TRANSPOSABLE ELEMENT-RELATED"/>
    <property type="match status" value="1"/>
</dbReference>
<dbReference type="Proteomes" id="UP000821866">
    <property type="component" value="Chromosome 8"/>
</dbReference>
<comment type="caution">
    <text evidence="5">The sequence shown here is derived from an EMBL/GenBank/DDBJ whole genome shotgun (WGS) entry which is preliminary data.</text>
</comment>
<dbReference type="GO" id="GO:0003677">
    <property type="term" value="F:DNA binding"/>
    <property type="evidence" value="ECO:0007669"/>
    <property type="project" value="InterPro"/>
</dbReference>
<dbReference type="Pfam" id="PF01498">
    <property type="entry name" value="HTH_Tnp_Tc3_2"/>
    <property type="match status" value="1"/>
</dbReference>
<dbReference type="VEuPathDB" id="VectorBase:LOC119163114"/>
<evidence type="ECO:0000313" key="4">
    <source>
        <dbReference type="EMBL" id="KAH8019373.1"/>
    </source>
</evidence>
<evidence type="ECO:0000313" key="7">
    <source>
        <dbReference type="Proteomes" id="UP000821866"/>
    </source>
</evidence>
<reference evidence="5" key="1">
    <citation type="journal article" date="2020" name="Cell">
        <title>Large-Scale Comparative Analyses of Tick Genomes Elucidate Their Genetic Diversity and Vector Capacities.</title>
        <authorList>
            <consortium name="Tick Genome and Microbiome Consortium (TIGMIC)"/>
            <person name="Jia N."/>
            <person name="Wang J."/>
            <person name="Shi W."/>
            <person name="Du L."/>
            <person name="Sun Y."/>
            <person name="Zhan W."/>
            <person name="Jiang J.F."/>
            <person name="Wang Q."/>
            <person name="Zhang B."/>
            <person name="Ji P."/>
            <person name="Bell-Sakyi L."/>
            <person name="Cui X.M."/>
            <person name="Yuan T.T."/>
            <person name="Jiang B.G."/>
            <person name="Yang W.F."/>
            <person name="Lam T.T."/>
            <person name="Chang Q.C."/>
            <person name="Ding S.J."/>
            <person name="Wang X.J."/>
            <person name="Zhu J.G."/>
            <person name="Ruan X.D."/>
            <person name="Zhao L."/>
            <person name="Wei J.T."/>
            <person name="Ye R.Z."/>
            <person name="Que T.C."/>
            <person name="Du C.H."/>
            <person name="Zhou Y.H."/>
            <person name="Cheng J.X."/>
            <person name="Dai P.F."/>
            <person name="Guo W.B."/>
            <person name="Han X.H."/>
            <person name="Huang E.J."/>
            <person name="Li L.F."/>
            <person name="Wei W."/>
            <person name="Gao Y.C."/>
            <person name="Liu J.Z."/>
            <person name="Shao H.Z."/>
            <person name="Wang X."/>
            <person name="Wang C.C."/>
            <person name="Yang T.C."/>
            <person name="Huo Q.B."/>
            <person name="Li W."/>
            <person name="Chen H.Y."/>
            <person name="Chen S.E."/>
            <person name="Zhou L.G."/>
            <person name="Ni X.B."/>
            <person name="Tian J.H."/>
            <person name="Sheng Y."/>
            <person name="Liu T."/>
            <person name="Pan Y.S."/>
            <person name="Xia L.Y."/>
            <person name="Li J."/>
            <person name="Zhao F."/>
            <person name="Cao W.C."/>
        </authorList>
    </citation>
    <scope>NUCLEOTIDE SEQUENCE</scope>
    <source>
        <strain evidence="5">Rmic-2018</strain>
    </source>
</reference>
<dbReference type="SUPFAM" id="SSF46689">
    <property type="entry name" value="Homeodomain-like"/>
    <property type="match status" value="1"/>
</dbReference>
<evidence type="ECO:0000313" key="6">
    <source>
        <dbReference type="EMBL" id="KAH8027848.1"/>
    </source>
</evidence>
<dbReference type="Proteomes" id="UP000821866">
    <property type="component" value="Chromosome 4"/>
</dbReference>
<dbReference type="Gene3D" id="3.30.420.10">
    <property type="entry name" value="Ribonuclease H-like superfamily/Ribonuclease H"/>
    <property type="match status" value="1"/>
</dbReference>
<dbReference type="AlphaFoldDB" id="A0A9J6DD19"/>
<dbReference type="InterPro" id="IPR047655">
    <property type="entry name" value="Transpos_IS630-like"/>
</dbReference>
<dbReference type="Pfam" id="PF13384">
    <property type="entry name" value="HTH_23"/>
    <property type="match status" value="1"/>
</dbReference>
<evidence type="ECO:0000313" key="5">
    <source>
        <dbReference type="EMBL" id="KAH8019825.1"/>
    </source>
</evidence>
<evidence type="ECO:0000259" key="3">
    <source>
        <dbReference type="Pfam" id="PF13358"/>
    </source>
</evidence>
<reference evidence="5" key="2">
    <citation type="submission" date="2021-09" db="EMBL/GenBank/DDBJ databases">
        <authorList>
            <person name="Jia N."/>
            <person name="Wang J."/>
            <person name="Shi W."/>
            <person name="Du L."/>
            <person name="Sun Y."/>
            <person name="Zhan W."/>
            <person name="Jiang J."/>
            <person name="Wang Q."/>
            <person name="Zhang B."/>
            <person name="Ji P."/>
            <person name="Sakyi L.B."/>
            <person name="Cui X."/>
            <person name="Yuan T."/>
            <person name="Jiang B."/>
            <person name="Yang W."/>
            <person name="Lam T.T.-Y."/>
            <person name="Chang Q."/>
            <person name="Ding S."/>
            <person name="Wang X."/>
            <person name="Zhu J."/>
            <person name="Ruan X."/>
            <person name="Zhao L."/>
            <person name="Wei J."/>
            <person name="Que T."/>
            <person name="Du C."/>
            <person name="Cheng J."/>
            <person name="Dai P."/>
            <person name="Han X."/>
            <person name="Huang E."/>
            <person name="Gao Y."/>
            <person name="Liu J."/>
            <person name="Shao H."/>
            <person name="Ye R."/>
            <person name="Li L."/>
            <person name="Wei W."/>
            <person name="Wang X."/>
            <person name="Wang C."/>
            <person name="Huo Q."/>
            <person name="Li W."/>
            <person name="Guo W."/>
            <person name="Chen H."/>
            <person name="Chen S."/>
            <person name="Zhou L."/>
            <person name="Zhou L."/>
            <person name="Ni X."/>
            <person name="Tian J."/>
            <person name="Zhou Y."/>
            <person name="Sheng Y."/>
            <person name="Liu T."/>
            <person name="Pan Y."/>
            <person name="Xia L."/>
            <person name="Li J."/>
            <person name="Zhao F."/>
            <person name="Cao W."/>
        </authorList>
    </citation>
    <scope>NUCLEOTIDE SEQUENCE</scope>
    <source>
        <strain evidence="5">Rmic-2018</strain>
        <tissue evidence="5">Larvae</tissue>
    </source>
</reference>
<organism evidence="5 7">
    <name type="scientific">Rhipicephalus microplus</name>
    <name type="common">Cattle tick</name>
    <name type="synonym">Boophilus microplus</name>
    <dbReference type="NCBI Taxonomy" id="6941"/>
    <lineage>
        <taxon>Eukaryota</taxon>
        <taxon>Metazoa</taxon>
        <taxon>Ecdysozoa</taxon>
        <taxon>Arthropoda</taxon>
        <taxon>Chelicerata</taxon>
        <taxon>Arachnida</taxon>
        <taxon>Acari</taxon>
        <taxon>Parasitiformes</taxon>
        <taxon>Ixodida</taxon>
        <taxon>Ixodoidea</taxon>
        <taxon>Ixodidae</taxon>
        <taxon>Rhipicephalinae</taxon>
        <taxon>Rhipicephalus</taxon>
        <taxon>Boophilus</taxon>
    </lineage>
</organism>
<dbReference type="GO" id="GO:0015074">
    <property type="term" value="P:DNA integration"/>
    <property type="evidence" value="ECO:0007669"/>
    <property type="project" value="InterPro"/>
</dbReference>
<dbReference type="NCBIfam" id="NF033545">
    <property type="entry name" value="transpos_IS630"/>
    <property type="match status" value="1"/>
</dbReference>
<dbReference type="InterPro" id="IPR052338">
    <property type="entry name" value="Transposase_5"/>
</dbReference>
<dbReference type="InterPro" id="IPR009057">
    <property type="entry name" value="Homeodomain-like_sf"/>
</dbReference>
<dbReference type="GO" id="GO:0006313">
    <property type="term" value="P:DNA transposition"/>
    <property type="evidence" value="ECO:0007669"/>
    <property type="project" value="InterPro"/>
</dbReference>
<dbReference type="GO" id="GO:0005634">
    <property type="term" value="C:nucleus"/>
    <property type="evidence" value="ECO:0007669"/>
    <property type="project" value="UniProtKB-SubCell"/>
</dbReference>
<feature type="domain" description="Tc1-like transposase DDE" evidence="3">
    <location>
        <begin position="144"/>
        <end position="289"/>
    </location>
</feature>
<dbReference type="EMBL" id="JABSTU010000010">
    <property type="protein sequence ID" value="KAH8019825.1"/>
    <property type="molecule type" value="Genomic_DNA"/>
</dbReference>
<accession>A0A9J6DD19</accession>
<comment type="subcellular location">
    <subcellularLocation>
        <location evidence="1">Nucleus</location>
    </subcellularLocation>
</comment>
<dbReference type="InterPro" id="IPR002492">
    <property type="entry name" value="Transposase_Tc1-like"/>
</dbReference>
<feature type="domain" description="Transposase Tc1-like" evidence="2">
    <location>
        <begin position="68"/>
        <end position="134"/>
    </location>
</feature>
<dbReference type="InterPro" id="IPR038717">
    <property type="entry name" value="Tc1-like_DDE_dom"/>
</dbReference>
<dbReference type="EMBL" id="JABSTU010000006">
    <property type="protein sequence ID" value="KAH8027848.1"/>
    <property type="molecule type" value="Genomic_DNA"/>
</dbReference>
<name>A0A9J6DD19_RHIMP</name>
<dbReference type="Gene3D" id="1.10.10.10">
    <property type="entry name" value="Winged helix-like DNA-binding domain superfamily/Winged helix DNA-binding domain"/>
    <property type="match status" value="1"/>
</dbReference>
<dbReference type="Pfam" id="PF13358">
    <property type="entry name" value="DDE_3"/>
    <property type="match status" value="1"/>
</dbReference>
<evidence type="ECO:0008006" key="8">
    <source>
        <dbReference type="Google" id="ProtNLM"/>
    </source>
</evidence>
<protein>
    <recommendedName>
        <fullName evidence="8">Transposable element</fullName>
    </recommendedName>
</protein>
<dbReference type="InterPro" id="IPR036397">
    <property type="entry name" value="RNaseH_sf"/>
</dbReference>